<protein>
    <submittedName>
        <fullName evidence="2">Ovule protein</fullName>
    </submittedName>
</protein>
<proteinExistence type="predicted"/>
<organism evidence="1 2">
    <name type="scientific">Heterorhabditis bacteriophora</name>
    <name type="common">Entomopathogenic nematode worm</name>
    <dbReference type="NCBI Taxonomy" id="37862"/>
    <lineage>
        <taxon>Eukaryota</taxon>
        <taxon>Metazoa</taxon>
        <taxon>Ecdysozoa</taxon>
        <taxon>Nematoda</taxon>
        <taxon>Chromadorea</taxon>
        <taxon>Rhabditida</taxon>
        <taxon>Rhabditina</taxon>
        <taxon>Rhabditomorpha</taxon>
        <taxon>Strongyloidea</taxon>
        <taxon>Heterorhabditidae</taxon>
        <taxon>Heterorhabditis</taxon>
    </lineage>
</organism>
<reference evidence="2" key="1">
    <citation type="submission" date="2016-11" db="UniProtKB">
        <authorList>
            <consortium name="WormBaseParasite"/>
        </authorList>
    </citation>
    <scope>IDENTIFICATION</scope>
</reference>
<name>A0A1I7WZJ3_HETBA</name>
<dbReference type="AlphaFoldDB" id="A0A1I7WZJ3"/>
<evidence type="ECO:0000313" key="2">
    <source>
        <dbReference type="WBParaSite" id="Hba_10561"/>
    </source>
</evidence>
<accession>A0A1I7WZJ3</accession>
<keyword evidence="1" id="KW-1185">Reference proteome</keyword>
<evidence type="ECO:0000313" key="1">
    <source>
        <dbReference type="Proteomes" id="UP000095283"/>
    </source>
</evidence>
<dbReference type="WBParaSite" id="Hba_10561">
    <property type="protein sequence ID" value="Hba_10561"/>
    <property type="gene ID" value="Hba_10561"/>
</dbReference>
<dbReference type="Proteomes" id="UP000095283">
    <property type="component" value="Unplaced"/>
</dbReference>
<sequence>MIFSVIIDNAPHVPNRSETNGSGIVNCGFSDPSPRYNQLFKQDETPPIYRVVNIPSPEIVPPTLTSNTTDMQE</sequence>